<name>A0AAD7MUK3_9AGAR</name>
<evidence type="ECO:0000313" key="2">
    <source>
        <dbReference type="Proteomes" id="UP001215598"/>
    </source>
</evidence>
<proteinExistence type="predicted"/>
<protein>
    <submittedName>
        <fullName evidence="1">Uncharacterized protein</fullName>
    </submittedName>
</protein>
<dbReference type="Proteomes" id="UP001215598">
    <property type="component" value="Unassembled WGS sequence"/>
</dbReference>
<dbReference type="AlphaFoldDB" id="A0AAD7MUK3"/>
<dbReference type="EMBL" id="JARKIB010000137">
    <property type="protein sequence ID" value="KAJ7733675.1"/>
    <property type="molecule type" value="Genomic_DNA"/>
</dbReference>
<organism evidence="1 2">
    <name type="scientific">Mycena metata</name>
    <dbReference type="NCBI Taxonomy" id="1033252"/>
    <lineage>
        <taxon>Eukaryota</taxon>
        <taxon>Fungi</taxon>
        <taxon>Dikarya</taxon>
        <taxon>Basidiomycota</taxon>
        <taxon>Agaricomycotina</taxon>
        <taxon>Agaricomycetes</taxon>
        <taxon>Agaricomycetidae</taxon>
        <taxon>Agaricales</taxon>
        <taxon>Marasmiineae</taxon>
        <taxon>Mycenaceae</taxon>
        <taxon>Mycena</taxon>
    </lineage>
</organism>
<gene>
    <name evidence="1" type="ORF">B0H16DRAFT_1768390</name>
</gene>
<sequence length="246" mass="28236">MRTSKRQVYVRAAHITTSGRKDEQYQSRHYGLVALRTLQWLRIGKESRSSPKDVVKRGLHWFKGEDRENFESPDHLNHGGITGPWRPWFNFLPRVEEAQTACSAASAAALLSFGTANPQKPDFPSLKNLKSDKGWWPVTDGFLRAIGIAATSANMLQILFEFRSQGPQKPENRTRFGKFWPKKPEFRTRKWPILDLKNLKFRTTLWWSFPGPVSTIIAKSSPSSLLQEAWYLLALFQVSIAGYIMQ</sequence>
<comment type="caution">
    <text evidence="1">The sequence shown here is derived from an EMBL/GenBank/DDBJ whole genome shotgun (WGS) entry which is preliminary data.</text>
</comment>
<reference evidence="1" key="1">
    <citation type="submission" date="2023-03" db="EMBL/GenBank/DDBJ databases">
        <title>Massive genome expansion in bonnet fungi (Mycena s.s.) driven by repeated elements and novel gene families across ecological guilds.</title>
        <authorList>
            <consortium name="Lawrence Berkeley National Laboratory"/>
            <person name="Harder C.B."/>
            <person name="Miyauchi S."/>
            <person name="Viragh M."/>
            <person name="Kuo A."/>
            <person name="Thoen E."/>
            <person name="Andreopoulos B."/>
            <person name="Lu D."/>
            <person name="Skrede I."/>
            <person name="Drula E."/>
            <person name="Henrissat B."/>
            <person name="Morin E."/>
            <person name="Kohler A."/>
            <person name="Barry K."/>
            <person name="LaButti K."/>
            <person name="Morin E."/>
            <person name="Salamov A."/>
            <person name="Lipzen A."/>
            <person name="Mereny Z."/>
            <person name="Hegedus B."/>
            <person name="Baldrian P."/>
            <person name="Stursova M."/>
            <person name="Weitz H."/>
            <person name="Taylor A."/>
            <person name="Grigoriev I.V."/>
            <person name="Nagy L.G."/>
            <person name="Martin F."/>
            <person name="Kauserud H."/>
        </authorList>
    </citation>
    <scope>NUCLEOTIDE SEQUENCE</scope>
    <source>
        <strain evidence="1">CBHHK182m</strain>
    </source>
</reference>
<keyword evidence="2" id="KW-1185">Reference proteome</keyword>
<evidence type="ECO:0000313" key="1">
    <source>
        <dbReference type="EMBL" id="KAJ7733675.1"/>
    </source>
</evidence>
<accession>A0AAD7MUK3</accession>